<organism evidence="2 3">
    <name type="scientific">Lactiplantibacillus plantarum</name>
    <name type="common">Lactobacillus plantarum</name>
    <dbReference type="NCBI Taxonomy" id="1590"/>
    <lineage>
        <taxon>Bacteria</taxon>
        <taxon>Bacillati</taxon>
        <taxon>Bacillota</taxon>
        <taxon>Bacilli</taxon>
        <taxon>Lactobacillales</taxon>
        <taxon>Lactobacillaceae</taxon>
        <taxon>Lactiplantibacillus</taxon>
    </lineage>
</organism>
<accession>A0A162HIA1</accession>
<dbReference type="PATRIC" id="fig|1590.201.peg.1024"/>
<comment type="caution">
    <text evidence="2">The sequence shown here is derived from an EMBL/GenBank/DDBJ whole genome shotgun (WGS) entry which is preliminary data.</text>
</comment>
<gene>
    <name evidence="2" type="ORF">Lp19_1244</name>
</gene>
<evidence type="ECO:0000313" key="3">
    <source>
        <dbReference type="Proteomes" id="UP000076882"/>
    </source>
</evidence>
<proteinExistence type="predicted"/>
<dbReference type="AlphaFoldDB" id="A0A162HIA1"/>
<feature type="region of interest" description="Disordered" evidence="1">
    <location>
        <begin position="368"/>
        <end position="400"/>
    </location>
</feature>
<sequence length="413" mass="46846">MYLTIEPIFQGEINQSIFFSDLISSDHGINLKLALLPPYKASQFEKVANALDIPVTVIGTKSCKIDPFLFIRGSFIEKANKLCDMFNLIENKINDQHRSAELLLLEILLIETNDHKIVTYDALQQLLTRIQVPEKLVDLLERITRSELTLTTELSQQLEKLSAQLKSVKKNEILLSLNQAANRFINIMDSSIYQSLFTTKISNLALDQVSLKDFSGVLIISSKFSFEKMHLLLNILNSLITNDFDLYLDVSLYTSASKACFIDKLNNKYNTVHVLTTENDSDLSSLFAISKYVALSTETSQYEKWLILIMRRMHISLGDVQLAQSAIKYQVIKSCEGCYTAIAEKRLAFQLTVTKLVQQELTKDDLTHMLDKKSHSRKTSDQIKDNHLKAQTSTTVPKPDKIGALFDSTFNTN</sequence>
<reference evidence="2 3" key="1">
    <citation type="submission" date="2016-03" db="EMBL/GenBank/DDBJ databases">
        <title>Comparative genomics of 54 Lactobacillus plantarum strains reveals genomic uncoupling from niche constraints.</title>
        <authorList>
            <person name="Martino M.E."/>
        </authorList>
    </citation>
    <scope>NUCLEOTIDE SEQUENCE [LARGE SCALE GENOMIC DNA]</scope>
    <source>
        <strain evidence="2 3">19.1</strain>
    </source>
</reference>
<dbReference type="EMBL" id="LUXM01000024">
    <property type="protein sequence ID" value="KZU95965.1"/>
    <property type="molecule type" value="Genomic_DNA"/>
</dbReference>
<evidence type="ECO:0000256" key="1">
    <source>
        <dbReference type="SAM" id="MobiDB-lite"/>
    </source>
</evidence>
<evidence type="ECO:0000313" key="2">
    <source>
        <dbReference type="EMBL" id="KZU95965.1"/>
    </source>
</evidence>
<name>A0A162HIA1_LACPN</name>
<feature type="compositionally biased region" description="Basic and acidic residues" evidence="1">
    <location>
        <begin position="368"/>
        <end position="388"/>
    </location>
</feature>
<dbReference type="Proteomes" id="UP000076882">
    <property type="component" value="Unassembled WGS sequence"/>
</dbReference>
<protein>
    <submittedName>
        <fullName evidence="2">Uncharacterized protein</fullName>
    </submittedName>
</protein>